<proteinExistence type="predicted"/>
<gene>
    <name evidence="2" type="ORF">D5400_09755</name>
</gene>
<dbReference type="OrthoDB" id="8080510at2"/>
<organism evidence="2 3">
    <name type="scientific">Georhizobium profundi</name>
    <dbReference type="NCBI Taxonomy" id="2341112"/>
    <lineage>
        <taxon>Bacteria</taxon>
        <taxon>Pseudomonadati</taxon>
        <taxon>Pseudomonadota</taxon>
        <taxon>Alphaproteobacteria</taxon>
        <taxon>Hyphomicrobiales</taxon>
        <taxon>Rhizobiaceae</taxon>
        <taxon>Georhizobium</taxon>
    </lineage>
</organism>
<dbReference type="EMBL" id="CP032509">
    <property type="protein sequence ID" value="AZN71513.1"/>
    <property type="molecule type" value="Genomic_DNA"/>
</dbReference>
<dbReference type="AlphaFoldDB" id="A0A3S9B3K7"/>
<dbReference type="RefSeq" id="WP_126009823.1">
    <property type="nucleotide sequence ID" value="NZ_CP032509.1"/>
</dbReference>
<protein>
    <submittedName>
        <fullName evidence="2">Copper chaperone PCu(A)C</fullName>
    </submittedName>
</protein>
<dbReference type="Pfam" id="PF04314">
    <property type="entry name" value="PCuAC"/>
    <property type="match status" value="1"/>
</dbReference>
<dbReference type="KEGG" id="abaw:D5400_09755"/>
<feature type="chain" id="PRO_5019380781" evidence="1">
    <location>
        <begin position="22"/>
        <end position="176"/>
    </location>
</feature>
<dbReference type="Proteomes" id="UP000268192">
    <property type="component" value="Chromosome"/>
</dbReference>
<dbReference type="PANTHER" id="PTHR36302:SF1">
    <property type="entry name" value="COPPER CHAPERONE PCU(A)C"/>
    <property type="match status" value="1"/>
</dbReference>
<reference evidence="2 3" key="1">
    <citation type="submission" date="2018-09" db="EMBL/GenBank/DDBJ databases">
        <title>Marinorhizobium profundi gen. nov., sp. nov., isolated from a deep-sea sediment sample from the New Britain Trench and proposal of Marinorhizobiaceae fam. nov. in the order Rhizobiales of the class Alphaproteobacteria.</title>
        <authorList>
            <person name="Cao J."/>
        </authorList>
    </citation>
    <scope>NUCLEOTIDE SEQUENCE [LARGE SCALE GENOMIC DNA]</scope>
    <source>
        <strain evidence="2 3">WS11</strain>
    </source>
</reference>
<dbReference type="InterPro" id="IPR058248">
    <property type="entry name" value="Lxx211020-like"/>
</dbReference>
<dbReference type="InterPro" id="IPR036182">
    <property type="entry name" value="PCuAC_sf"/>
</dbReference>
<accession>A0A3S9B3K7</accession>
<name>A0A3S9B3K7_9HYPH</name>
<keyword evidence="1" id="KW-0732">Signal</keyword>
<dbReference type="SUPFAM" id="SSF110087">
    <property type="entry name" value="DR1885-like metal-binding protein"/>
    <property type="match status" value="1"/>
</dbReference>
<feature type="signal peptide" evidence="1">
    <location>
        <begin position="1"/>
        <end position="21"/>
    </location>
</feature>
<evidence type="ECO:0000313" key="3">
    <source>
        <dbReference type="Proteomes" id="UP000268192"/>
    </source>
</evidence>
<keyword evidence="3" id="KW-1185">Reference proteome</keyword>
<dbReference type="PANTHER" id="PTHR36302">
    <property type="entry name" value="BLR7088 PROTEIN"/>
    <property type="match status" value="1"/>
</dbReference>
<dbReference type="InterPro" id="IPR007410">
    <property type="entry name" value="LpqE-like"/>
</dbReference>
<evidence type="ECO:0000313" key="2">
    <source>
        <dbReference type="EMBL" id="AZN71513.1"/>
    </source>
</evidence>
<evidence type="ECO:0000256" key="1">
    <source>
        <dbReference type="SAM" id="SignalP"/>
    </source>
</evidence>
<sequence length="176" mass="19015">MSKNHLIGTRLWIFFTIACMAPVSISAQEKADHITEGTGTVWIEHAEIVLSPSPAGMAAGYLTVFNDTDEEVAITSVATPSFGDVSLHRTETEDGIVRMRPVGDPVRIPQSTEFVMKPGGFHLMLMQPVSEVVPGKYLNLEVGFADGSTLAVNAEVLAFGQRPADHHHGEDDAAMR</sequence>
<dbReference type="Gene3D" id="2.60.40.1890">
    <property type="entry name" value="PCu(A)C copper chaperone"/>
    <property type="match status" value="1"/>
</dbReference>